<comment type="caution">
    <text evidence="1">The sequence shown here is derived from an EMBL/GenBank/DDBJ whole genome shotgun (WGS) entry which is preliminary data.</text>
</comment>
<keyword evidence="2" id="KW-1185">Reference proteome</keyword>
<feature type="non-terminal residue" evidence="1">
    <location>
        <position position="67"/>
    </location>
</feature>
<reference evidence="1" key="1">
    <citation type="submission" date="2021-06" db="EMBL/GenBank/DDBJ databases">
        <authorList>
            <person name="Kallberg Y."/>
            <person name="Tangrot J."/>
            <person name="Rosling A."/>
        </authorList>
    </citation>
    <scope>NUCLEOTIDE SEQUENCE</scope>
    <source>
        <strain evidence="1">MA461A</strain>
    </source>
</reference>
<evidence type="ECO:0000313" key="1">
    <source>
        <dbReference type="EMBL" id="CAG8813339.1"/>
    </source>
</evidence>
<name>A0ACA9RX54_9GLOM</name>
<protein>
    <submittedName>
        <fullName evidence="1">16004_t:CDS:1</fullName>
    </submittedName>
</protein>
<proteinExistence type="predicted"/>
<gene>
    <name evidence="1" type="ORF">RPERSI_LOCUS23746</name>
</gene>
<evidence type="ECO:0000313" key="2">
    <source>
        <dbReference type="Proteomes" id="UP000789920"/>
    </source>
</evidence>
<organism evidence="1 2">
    <name type="scientific">Racocetra persica</name>
    <dbReference type="NCBI Taxonomy" id="160502"/>
    <lineage>
        <taxon>Eukaryota</taxon>
        <taxon>Fungi</taxon>
        <taxon>Fungi incertae sedis</taxon>
        <taxon>Mucoromycota</taxon>
        <taxon>Glomeromycotina</taxon>
        <taxon>Glomeromycetes</taxon>
        <taxon>Diversisporales</taxon>
        <taxon>Gigasporaceae</taxon>
        <taxon>Racocetra</taxon>
    </lineage>
</organism>
<accession>A0ACA9RX54</accession>
<dbReference type="EMBL" id="CAJVQC010074838">
    <property type="protein sequence ID" value="CAG8813339.1"/>
    <property type="molecule type" value="Genomic_DNA"/>
</dbReference>
<feature type="non-terminal residue" evidence="1">
    <location>
        <position position="1"/>
    </location>
</feature>
<sequence>QPSRSQMPLSEISPIITMFLTVTGAQLSDECSGNMGCYPNELEIDKNLALYHNIHAEEKHEEFTNLH</sequence>
<dbReference type="Proteomes" id="UP000789920">
    <property type="component" value="Unassembled WGS sequence"/>
</dbReference>